<organism evidence="1 2">
    <name type="scientific">Cymbomonas tetramitiformis</name>
    <dbReference type="NCBI Taxonomy" id="36881"/>
    <lineage>
        <taxon>Eukaryota</taxon>
        <taxon>Viridiplantae</taxon>
        <taxon>Chlorophyta</taxon>
        <taxon>Pyramimonadophyceae</taxon>
        <taxon>Pyramimonadales</taxon>
        <taxon>Pyramimonadaceae</taxon>
        <taxon>Cymbomonas</taxon>
    </lineage>
</organism>
<evidence type="ECO:0000313" key="2">
    <source>
        <dbReference type="Proteomes" id="UP001190700"/>
    </source>
</evidence>
<dbReference type="EMBL" id="LGRX02012019">
    <property type="protein sequence ID" value="KAK3268104.1"/>
    <property type="molecule type" value="Genomic_DNA"/>
</dbReference>
<dbReference type="AlphaFoldDB" id="A0AAE0FYB3"/>
<dbReference type="PANTHER" id="PTHR37204">
    <property type="entry name" value="TRANSMEMBRANE PROTEIN"/>
    <property type="match status" value="1"/>
</dbReference>
<accession>A0AAE0FYB3</accession>
<keyword evidence="2" id="KW-1185">Reference proteome</keyword>
<reference evidence="1 2" key="1">
    <citation type="journal article" date="2015" name="Genome Biol. Evol.">
        <title>Comparative Genomics of a Bacterivorous Green Alga Reveals Evolutionary Causalities and Consequences of Phago-Mixotrophic Mode of Nutrition.</title>
        <authorList>
            <person name="Burns J.A."/>
            <person name="Paasch A."/>
            <person name="Narechania A."/>
            <person name="Kim E."/>
        </authorList>
    </citation>
    <scope>NUCLEOTIDE SEQUENCE [LARGE SCALE GENOMIC DNA]</scope>
    <source>
        <strain evidence="1 2">PLY_AMNH</strain>
    </source>
</reference>
<name>A0AAE0FYB3_9CHLO</name>
<sequence>MNNPRATFLWVVGASSSLWYIYRAVIKQPPREEAVSPSQASQLAIDTQGNTKRLALYEKMSASLEENGLDATAVEKSQEAFSEAASPEWPGRWPKKYDLPFPSVRLTVIPLDTSQRTGSHKIASAGAAVSREIAAALAGYDTFANPRMRYHASLFYLSHPNDVRVDPFQPSSSKSTELAVPSDALLERELSAVTQLAASTSPITLEVSSVVFTSSGTLLLLFTDATRPAKDIAPLDLFRQQMRSIFPGAPAAQPSPIVHCTLLRLISPVATLPNPTIQKIAAICSEWTAKLRGTTFIVDRLWHVHESEFSTLEGLRETIMLRSDLK</sequence>
<dbReference type="Proteomes" id="UP001190700">
    <property type="component" value="Unassembled WGS sequence"/>
</dbReference>
<proteinExistence type="predicted"/>
<gene>
    <name evidence="1" type="ORF">CYMTET_23375</name>
</gene>
<dbReference type="PANTHER" id="PTHR37204:SF1">
    <property type="entry name" value="TRANSMEMBRANE PROTEIN"/>
    <property type="match status" value="1"/>
</dbReference>
<protein>
    <submittedName>
        <fullName evidence="1">Uncharacterized protein</fullName>
    </submittedName>
</protein>
<comment type="caution">
    <text evidence="1">The sequence shown here is derived from an EMBL/GenBank/DDBJ whole genome shotgun (WGS) entry which is preliminary data.</text>
</comment>
<evidence type="ECO:0000313" key="1">
    <source>
        <dbReference type="EMBL" id="KAK3268104.1"/>
    </source>
</evidence>